<dbReference type="SUPFAM" id="SSF47954">
    <property type="entry name" value="Cyclin-like"/>
    <property type="match status" value="1"/>
</dbReference>
<organism evidence="10 11">
    <name type="scientific">Zygosaccharomyces bailii (strain CLIB 213 / ATCC 58445 / CBS 680 / BCRC 21525 / NBRC 1098 / NCYC 1416 / NRRL Y-2227)</name>
    <dbReference type="NCBI Taxonomy" id="1333698"/>
    <lineage>
        <taxon>Eukaryota</taxon>
        <taxon>Fungi</taxon>
        <taxon>Dikarya</taxon>
        <taxon>Ascomycota</taxon>
        <taxon>Saccharomycotina</taxon>
        <taxon>Saccharomycetes</taxon>
        <taxon>Saccharomycetales</taxon>
        <taxon>Saccharomycetaceae</taxon>
        <taxon>Zygosaccharomyces</taxon>
    </lineage>
</organism>
<name>A0A8J2T9D8_ZYGB2</name>
<dbReference type="SMART" id="SM00385">
    <property type="entry name" value="CYCLIN"/>
    <property type="match status" value="1"/>
</dbReference>
<dbReference type="Gene3D" id="1.10.472.10">
    <property type="entry name" value="Cyclin-like"/>
    <property type="match status" value="1"/>
</dbReference>
<evidence type="ECO:0000256" key="2">
    <source>
        <dbReference type="ARBA" id="ARBA00022618"/>
    </source>
</evidence>
<dbReference type="GO" id="GO:0051301">
    <property type="term" value="P:cell division"/>
    <property type="evidence" value="ECO:0007669"/>
    <property type="project" value="UniProtKB-KW"/>
</dbReference>
<evidence type="ECO:0000256" key="7">
    <source>
        <dbReference type="RuleBase" id="RU000383"/>
    </source>
</evidence>
<evidence type="ECO:0000313" key="10">
    <source>
        <dbReference type="EMBL" id="CDF90847.1"/>
    </source>
</evidence>
<dbReference type="Pfam" id="PF00134">
    <property type="entry name" value="Cyclin_N"/>
    <property type="match status" value="1"/>
</dbReference>
<feature type="compositionally biased region" description="Acidic residues" evidence="8">
    <location>
        <begin position="238"/>
        <end position="254"/>
    </location>
</feature>
<evidence type="ECO:0000256" key="1">
    <source>
        <dbReference type="ARBA" id="ARBA00008742"/>
    </source>
</evidence>
<dbReference type="InterPro" id="IPR013763">
    <property type="entry name" value="Cyclin-like_dom"/>
</dbReference>
<sequence>MACDTRLGLNVTAKQTYYPIELSNAELLAHYETVQEYHQEISANVLTLSSKFKPDAKLIDQQPEMTPTHTRSAIVTFLFELSIMSRVTDGIFYHAVRLYDRYCSKRVVLQDQAKLVVATCLWLAAKTWGGCNHVINNISIPTGGRFYGPNPRARIPRLSELIHYCGGADVFDESMFMQMERHILDTLSWDVYEPMINDYVLNVDENCLIQYELYKRQLEHNKEWVKKRQSQQSHDSDATVDVDEDDEENVYEDEEDEDLEMKIQLINLKRFLIDLSTWQYDLLKYEMFEVSHGIFSMLSRFTDQDQGPFLMTPLPSTTNQAQVLNVFINAVAHTPASLLEVYKERAGVIDFVSTVKNYQADLHKKLQLASAMDLSRRSVSSARYFDQLSTAPSPTYSQHYTPMRNTSTQSDNSVFSTNMDQSSPITPQIYSFGQYANDGSTCGSACGSTLSVNSITNKNSYEQQQQQQQQEDKENQMATHQLPPRAKFLGNGMFASPSGTVNSANSSNRSSIISLAIGNVNTMA</sequence>
<dbReference type="PROSITE" id="PS00292">
    <property type="entry name" value="CYCLINS"/>
    <property type="match status" value="1"/>
</dbReference>
<evidence type="ECO:0000256" key="5">
    <source>
        <dbReference type="ARBA" id="ARBA00053308"/>
    </source>
</evidence>
<accession>A0A8J2T9D8</accession>
<reference evidence="11" key="1">
    <citation type="journal article" date="2013" name="Genome Announc.">
        <title>Genome sequence of the food spoilage yeast Zygosaccharomyces bailii CLIB 213(T).</title>
        <authorList>
            <person name="Galeote V."/>
            <person name="Bigey F."/>
            <person name="Devillers H."/>
            <person name="Neuveglise C."/>
            <person name="Dequin S."/>
        </authorList>
    </citation>
    <scope>NUCLEOTIDE SEQUENCE [LARGE SCALE GENOMIC DNA]</scope>
    <source>
        <strain evidence="11">CLIB 213 / ATCC 58445 / CBS 680 / CCRC 21525 / NBRC 1098 / NCYC 1416 / NRRL Y-2227</strain>
    </source>
</reference>
<keyword evidence="4 6" id="KW-0131">Cell cycle</keyword>
<dbReference type="PANTHER" id="PTHR21615:SF2">
    <property type="entry name" value="CYCLIN N-TERMINAL DOMAIN-CONTAINING PROTEIN 1"/>
    <property type="match status" value="1"/>
</dbReference>
<protein>
    <recommendedName>
        <fullName evidence="6">G1/S-specific cyclin</fullName>
    </recommendedName>
</protein>
<keyword evidence="11" id="KW-1185">Reference proteome</keyword>
<dbReference type="InterPro" id="IPR014399">
    <property type="entry name" value="Cyclin_CLN"/>
</dbReference>
<comment type="function">
    <text evidence="5">Essential for the control of the cell cycle at the G1/S (start) transition. Interacts with the CDC28 protein kinase to form MPF.</text>
</comment>
<evidence type="ECO:0000256" key="3">
    <source>
        <dbReference type="ARBA" id="ARBA00023127"/>
    </source>
</evidence>
<dbReference type="PIRSF" id="PIRSF001770">
    <property type="entry name" value="Cyclin_CLN"/>
    <property type="match status" value="1"/>
</dbReference>
<dbReference type="AlphaFoldDB" id="A0A8J2T9D8"/>
<dbReference type="OrthoDB" id="5590282at2759"/>
<gene>
    <name evidence="10" type="ORF">BN860_04544g</name>
</gene>
<comment type="similarity">
    <text evidence="1 6 7">Belongs to the cyclin family.</text>
</comment>
<evidence type="ECO:0000313" key="11">
    <source>
        <dbReference type="Proteomes" id="UP000019375"/>
    </source>
</evidence>
<dbReference type="GO" id="GO:0007089">
    <property type="term" value="P:traversing start control point of mitotic cell cycle"/>
    <property type="evidence" value="ECO:0007669"/>
    <property type="project" value="UniProtKB-ARBA"/>
</dbReference>
<dbReference type="GO" id="GO:0000307">
    <property type="term" value="C:cyclin-dependent protein kinase holoenzyme complex"/>
    <property type="evidence" value="ECO:0007669"/>
    <property type="project" value="UniProtKB-ARBA"/>
</dbReference>
<comment type="function">
    <text evidence="6">G1/S-specific cyclin essential for the control of the cell cycle at the G1/S (start) transition.</text>
</comment>
<dbReference type="InterPro" id="IPR048258">
    <property type="entry name" value="Cyclins_cyclin-box"/>
</dbReference>
<dbReference type="EMBL" id="HG316461">
    <property type="protein sequence ID" value="CDF90847.1"/>
    <property type="molecule type" value="Genomic_DNA"/>
</dbReference>
<feature type="region of interest" description="Disordered" evidence="8">
    <location>
        <begin position="225"/>
        <end position="254"/>
    </location>
</feature>
<evidence type="ECO:0000256" key="6">
    <source>
        <dbReference type="PIRNR" id="PIRNR001770"/>
    </source>
</evidence>
<feature type="domain" description="Cyclin-like" evidence="9">
    <location>
        <begin position="76"/>
        <end position="185"/>
    </location>
</feature>
<keyword evidence="2 6" id="KW-0132">Cell division</keyword>
<feature type="region of interest" description="Disordered" evidence="8">
    <location>
        <begin position="459"/>
        <end position="479"/>
    </location>
</feature>
<dbReference type="InterPro" id="IPR036915">
    <property type="entry name" value="Cyclin-like_sf"/>
</dbReference>
<dbReference type="FunFam" id="1.10.472.10:FF:000080">
    <property type="entry name" value="G1/S-specific cyclin"/>
    <property type="match status" value="1"/>
</dbReference>
<dbReference type="GO" id="GO:0016538">
    <property type="term" value="F:cyclin-dependent protein serine/threonine kinase regulator activity"/>
    <property type="evidence" value="ECO:0007669"/>
    <property type="project" value="UniProtKB-ARBA"/>
</dbReference>
<evidence type="ECO:0000256" key="4">
    <source>
        <dbReference type="ARBA" id="ARBA00023306"/>
    </source>
</evidence>
<proteinExistence type="inferred from homology"/>
<dbReference type="InterPro" id="IPR006671">
    <property type="entry name" value="Cyclin_N"/>
</dbReference>
<evidence type="ECO:0000259" key="9">
    <source>
        <dbReference type="SMART" id="SM00385"/>
    </source>
</evidence>
<keyword evidence="3 6" id="KW-0195">Cyclin</keyword>
<dbReference type="CDD" id="cd20559">
    <property type="entry name" value="CYCLIN_ScCLN_like"/>
    <property type="match status" value="1"/>
</dbReference>
<dbReference type="PANTHER" id="PTHR21615">
    <property type="entry name" value="CYCLIN N-TERMINAL DOMAIN-CONTAINING PROTEIN 1"/>
    <property type="match status" value="1"/>
</dbReference>
<dbReference type="Proteomes" id="UP000019375">
    <property type="component" value="Unassembled WGS sequence"/>
</dbReference>
<evidence type="ECO:0000256" key="8">
    <source>
        <dbReference type="SAM" id="MobiDB-lite"/>
    </source>
</evidence>